<dbReference type="FunFam" id="3.40.50.720:FF:000084">
    <property type="entry name" value="Short-chain dehydrogenase reductase"/>
    <property type="match status" value="1"/>
</dbReference>
<dbReference type="Gene3D" id="3.40.50.720">
    <property type="entry name" value="NAD(P)-binding Rossmann-like Domain"/>
    <property type="match status" value="1"/>
</dbReference>
<dbReference type="GO" id="GO:0006633">
    <property type="term" value="P:fatty acid biosynthetic process"/>
    <property type="evidence" value="ECO:0007669"/>
    <property type="project" value="TreeGrafter"/>
</dbReference>
<dbReference type="STRING" id="490622.A0A395NY68"/>
<dbReference type="PROSITE" id="PS00061">
    <property type="entry name" value="ADH_SHORT"/>
    <property type="match status" value="1"/>
</dbReference>
<protein>
    <submittedName>
        <fullName evidence="3">Uncharacterized protein</fullName>
    </submittedName>
</protein>
<dbReference type="InterPro" id="IPR036291">
    <property type="entry name" value="NAD(P)-bd_dom_sf"/>
</dbReference>
<keyword evidence="2" id="KW-0521">NADP</keyword>
<comment type="similarity">
    <text evidence="1">Belongs to the short-chain dehydrogenases/reductases (SDR) family.</text>
</comment>
<proteinExistence type="inferred from homology"/>
<dbReference type="OrthoDB" id="47007at2759"/>
<dbReference type="PRINTS" id="PR00080">
    <property type="entry name" value="SDRFAMILY"/>
</dbReference>
<evidence type="ECO:0000313" key="3">
    <source>
        <dbReference type="EMBL" id="RFU81050.1"/>
    </source>
</evidence>
<dbReference type="PRINTS" id="PR00081">
    <property type="entry name" value="GDHRDH"/>
</dbReference>
<dbReference type="CDD" id="cd05233">
    <property type="entry name" value="SDR_c"/>
    <property type="match status" value="1"/>
</dbReference>
<evidence type="ECO:0000313" key="4">
    <source>
        <dbReference type="Proteomes" id="UP000266272"/>
    </source>
</evidence>
<evidence type="ECO:0000256" key="1">
    <source>
        <dbReference type="ARBA" id="ARBA00006484"/>
    </source>
</evidence>
<name>A0A395NY68_TRIAR</name>
<gene>
    <name evidence="3" type="ORF">TARUN_1143</name>
</gene>
<dbReference type="PANTHER" id="PTHR42760:SF76">
    <property type="entry name" value="CHAIN OXIDOREDUCTASE_DEHYDROGENASE, PUTATIVE-RELATED"/>
    <property type="match status" value="1"/>
</dbReference>
<dbReference type="InterPro" id="IPR002347">
    <property type="entry name" value="SDR_fam"/>
</dbReference>
<dbReference type="Proteomes" id="UP000266272">
    <property type="component" value="Unassembled WGS sequence"/>
</dbReference>
<evidence type="ECO:0000256" key="2">
    <source>
        <dbReference type="ARBA" id="ARBA00022857"/>
    </source>
</evidence>
<sequence length="268" mass="28295">MAVDSLSLADKVAIITGSGRENGIGAAIALSLAKAGARVVINYVSNATGPRAENVRTTIEAAAGKGSAIVVQADVSTQEGCKKIVGETLTKFGVNHIDIIIDSVVNNAAYIPQGPVLQTSVEDIRKTYEVEIIGPILLLKEAYPHMPEYSRIINIGSVSSKMGFGPLPIYSSAKAAMDQLTFSLSREIGREGKHITINTLAPGPIETDNLPDVPEVQPLKDYLLAATRVEERIGTVEDVADAVLLLTSEKSRWITGQFISVSGGINGG</sequence>
<dbReference type="EMBL" id="PXOA01000072">
    <property type="protein sequence ID" value="RFU81050.1"/>
    <property type="molecule type" value="Genomic_DNA"/>
</dbReference>
<dbReference type="InterPro" id="IPR020904">
    <property type="entry name" value="Sc_DH/Rdtase_CS"/>
</dbReference>
<accession>A0A395NY68</accession>
<dbReference type="PANTHER" id="PTHR42760">
    <property type="entry name" value="SHORT-CHAIN DEHYDROGENASES/REDUCTASES FAMILY MEMBER"/>
    <property type="match status" value="1"/>
</dbReference>
<dbReference type="Pfam" id="PF13561">
    <property type="entry name" value="adh_short_C2"/>
    <property type="match status" value="1"/>
</dbReference>
<dbReference type="AlphaFoldDB" id="A0A395NY68"/>
<dbReference type="GO" id="GO:0048038">
    <property type="term" value="F:quinone binding"/>
    <property type="evidence" value="ECO:0007669"/>
    <property type="project" value="TreeGrafter"/>
</dbReference>
<keyword evidence="4" id="KW-1185">Reference proteome</keyword>
<organism evidence="3 4">
    <name type="scientific">Trichoderma arundinaceum</name>
    <dbReference type="NCBI Taxonomy" id="490622"/>
    <lineage>
        <taxon>Eukaryota</taxon>
        <taxon>Fungi</taxon>
        <taxon>Dikarya</taxon>
        <taxon>Ascomycota</taxon>
        <taxon>Pezizomycotina</taxon>
        <taxon>Sordariomycetes</taxon>
        <taxon>Hypocreomycetidae</taxon>
        <taxon>Hypocreales</taxon>
        <taxon>Hypocreaceae</taxon>
        <taxon>Trichoderma</taxon>
    </lineage>
</organism>
<comment type="caution">
    <text evidence="3">The sequence shown here is derived from an EMBL/GenBank/DDBJ whole genome shotgun (WGS) entry which is preliminary data.</text>
</comment>
<reference evidence="3 4" key="1">
    <citation type="journal article" date="2018" name="PLoS Pathog.">
        <title>Evolution of structural diversity of trichothecenes, a family of toxins produced by plant pathogenic and entomopathogenic fungi.</title>
        <authorList>
            <person name="Proctor R.H."/>
            <person name="McCormick S.P."/>
            <person name="Kim H.S."/>
            <person name="Cardoza R.E."/>
            <person name="Stanley A.M."/>
            <person name="Lindo L."/>
            <person name="Kelly A."/>
            <person name="Brown D.W."/>
            <person name="Lee T."/>
            <person name="Vaughan M.M."/>
            <person name="Alexander N.J."/>
            <person name="Busman M."/>
            <person name="Gutierrez S."/>
        </authorList>
    </citation>
    <scope>NUCLEOTIDE SEQUENCE [LARGE SCALE GENOMIC DNA]</scope>
    <source>
        <strain evidence="3 4">IBT 40837</strain>
    </source>
</reference>
<dbReference type="SUPFAM" id="SSF51735">
    <property type="entry name" value="NAD(P)-binding Rossmann-fold domains"/>
    <property type="match status" value="1"/>
</dbReference>
<dbReference type="GO" id="GO:0016616">
    <property type="term" value="F:oxidoreductase activity, acting on the CH-OH group of donors, NAD or NADP as acceptor"/>
    <property type="evidence" value="ECO:0007669"/>
    <property type="project" value="TreeGrafter"/>
</dbReference>